<feature type="binding site" evidence="1">
    <location>
        <position position="748"/>
    </location>
    <ligand>
        <name>Zn(2+)</name>
        <dbReference type="ChEBI" id="CHEBI:29105"/>
    </ligand>
</feature>
<evidence type="ECO:0000256" key="1">
    <source>
        <dbReference type="PIRSR" id="PIRSR607822-1"/>
    </source>
</evidence>
<dbReference type="EMBL" id="NKYE01000001">
    <property type="protein sequence ID" value="OZM75144.1"/>
    <property type="molecule type" value="Genomic_DNA"/>
</dbReference>
<feature type="binding site" evidence="1">
    <location>
        <position position="793"/>
    </location>
    <ligand>
        <name>Zn(2+)</name>
        <dbReference type="ChEBI" id="CHEBI:29105"/>
    </ligand>
</feature>
<evidence type="ECO:0000256" key="2">
    <source>
        <dbReference type="SAM" id="MobiDB-lite"/>
    </source>
</evidence>
<dbReference type="Pfam" id="PF05147">
    <property type="entry name" value="LANC_like"/>
    <property type="match status" value="1"/>
</dbReference>
<evidence type="ECO:0000313" key="5">
    <source>
        <dbReference type="Proteomes" id="UP000242444"/>
    </source>
</evidence>
<dbReference type="GO" id="GO:0046872">
    <property type="term" value="F:metal ion binding"/>
    <property type="evidence" value="ECO:0007669"/>
    <property type="project" value="UniProtKB-KW"/>
</dbReference>
<dbReference type="PROSITE" id="PS50011">
    <property type="entry name" value="PROTEIN_KINASE_DOM"/>
    <property type="match status" value="1"/>
</dbReference>
<dbReference type="GO" id="GO:0005886">
    <property type="term" value="C:plasma membrane"/>
    <property type="evidence" value="ECO:0007669"/>
    <property type="project" value="TreeGrafter"/>
</dbReference>
<dbReference type="Pfam" id="PF25816">
    <property type="entry name" value="RamC_N"/>
    <property type="match status" value="1"/>
</dbReference>
<dbReference type="PANTHER" id="PTHR12736">
    <property type="entry name" value="LANC-LIKE PROTEIN"/>
    <property type="match status" value="1"/>
</dbReference>
<organism evidence="4 5">
    <name type="scientific">Amycolatopsis antarctica</name>
    <dbReference type="NCBI Taxonomy" id="1854586"/>
    <lineage>
        <taxon>Bacteria</taxon>
        <taxon>Bacillati</taxon>
        <taxon>Actinomycetota</taxon>
        <taxon>Actinomycetes</taxon>
        <taxon>Pseudonocardiales</taxon>
        <taxon>Pseudonocardiaceae</taxon>
        <taxon>Amycolatopsis</taxon>
    </lineage>
</organism>
<keyword evidence="1" id="KW-0862">Zinc</keyword>
<dbReference type="Proteomes" id="UP000242444">
    <property type="component" value="Unassembled WGS sequence"/>
</dbReference>
<gene>
    <name evidence="4" type="ORF">CFN78_02980</name>
</gene>
<dbReference type="InParanoid" id="A0A263D9E9"/>
<dbReference type="AlphaFoldDB" id="A0A263D9E9"/>
<accession>A0A263D9E9</accession>
<feature type="compositionally biased region" description="Basic and acidic residues" evidence="2">
    <location>
        <begin position="182"/>
        <end position="193"/>
    </location>
</feature>
<dbReference type="InterPro" id="IPR007822">
    <property type="entry name" value="LANC-like"/>
</dbReference>
<dbReference type="CDD" id="cd04791">
    <property type="entry name" value="LanC_SerThrkinase"/>
    <property type="match status" value="1"/>
</dbReference>
<evidence type="ECO:0000313" key="4">
    <source>
        <dbReference type="EMBL" id="OZM75144.1"/>
    </source>
</evidence>
<dbReference type="SUPFAM" id="SSF158745">
    <property type="entry name" value="LanC-like"/>
    <property type="match status" value="1"/>
</dbReference>
<keyword evidence="1" id="KW-0479">Metal-binding</keyword>
<dbReference type="SMART" id="SM00220">
    <property type="entry name" value="S_TKc"/>
    <property type="match status" value="1"/>
</dbReference>
<dbReference type="InterPro" id="IPR000719">
    <property type="entry name" value="Prot_kinase_dom"/>
</dbReference>
<dbReference type="GO" id="GO:0005524">
    <property type="term" value="F:ATP binding"/>
    <property type="evidence" value="ECO:0007669"/>
    <property type="project" value="InterPro"/>
</dbReference>
<dbReference type="GO" id="GO:0031179">
    <property type="term" value="P:peptide modification"/>
    <property type="evidence" value="ECO:0007669"/>
    <property type="project" value="InterPro"/>
</dbReference>
<feature type="region of interest" description="Disordered" evidence="2">
    <location>
        <begin position="172"/>
        <end position="193"/>
    </location>
</feature>
<sequence length="889" mass="98217">MALDKHAEHEVWSVTPEDFWCFLHPPGYLNRNQGWKLHVSATPVSAPDVLERAARVLIRHRCAFKYAKGIKQIEDLVSSRADRGSGGKFITAYPNHDDHFREVIDDLHEATCGLAGPGILSDKPYRAGSLVHYRYGGFSSIEVLNTEGSYQRMLVAPDGTFITDERNAWFSPPTWAPSPLKDTPKRKDESTQSKQVKLADRFVVREAIRHSYRGGVYRALDTETGENVIIKQARPHTGADITGNDSREWMRHEAKMLDELYPLGFTPRKVMLFDYQGDQFLAEEEFTGNTLRHWCEARLKETGGEISAAAAEPMARSLIDLLAATHEQGFVLRDFNPGNIVVPEDDQPRLIDLEFLARAGDQVRNVATIGYVAPEQMTKERHSPAPDQAVDLYSLGATLLYLTTRIDPVLAEEDSPGRTYSERLAHIVRATSSTNEAVRHFAPMIIGLTAHEPDERWTLRQAREYLDAPRGRWTTEEPQPVAAGLGVAEQDRMLHDGLAHVVEMMKPDEPHLWPPIVAEGMVSDPCNVQGGAGGVLAVLNQATQVLDDAPLRRALGTATTWLDRTLPREPRVLPGLYFGRSGAAWALYDAAKAIDDEEIAERALAFAKRIPNRWFNPDITHGMSGAGTTMLHLWKATGDPEFAERVHACARAVIKAADQQQNELSWPVPAEFNSMMAGVSHHGFAHGVAGISNFLLTAGQALDCPEYIDLAIAGGRSLSKSVMWQKEAALWPTGEKGEDDEVGLTWWCSGSAGVGTFLIRLWQATGDHTYRELAEASAVAVHNERWLLSPTACHGVTGGAEFLLDLAAILDEPGYRDWAEQLAASIYARSMIRDGRLLAPNDTLNDVSLGYNTGLAGVLSFLLRLRHGGTRLWMAEDLTLPASDSSGDR</sequence>
<name>A0A263D9E9_9PSEU</name>
<keyword evidence="4" id="KW-0723">Serine/threonine-protein kinase</keyword>
<dbReference type="GO" id="GO:0004674">
    <property type="term" value="F:protein serine/threonine kinase activity"/>
    <property type="evidence" value="ECO:0007669"/>
    <property type="project" value="UniProtKB-KW"/>
</dbReference>
<feature type="domain" description="Protein kinase" evidence="3">
    <location>
        <begin position="202"/>
        <end position="466"/>
    </location>
</feature>
<dbReference type="InterPro" id="IPR057929">
    <property type="entry name" value="RamC_N"/>
</dbReference>
<dbReference type="SUPFAM" id="SSF56112">
    <property type="entry name" value="Protein kinase-like (PK-like)"/>
    <property type="match status" value="1"/>
</dbReference>
<dbReference type="InterPro" id="IPR011009">
    <property type="entry name" value="Kinase-like_dom_sf"/>
</dbReference>
<dbReference type="PRINTS" id="PR01950">
    <property type="entry name" value="LANCSUPER"/>
</dbReference>
<evidence type="ECO:0000259" key="3">
    <source>
        <dbReference type="PROSITE" id="PS50011"/>
    </source>
</evidence>
<reference evidence="4 5" key="1">
    <citation type="submission" date="2017-07" db="EMBL/GenBank/DDBJ databases">
        <title>Amycolatopsis antarcticus sp. nov., isolated from the surface of an Antarcticus brown macroalga.</title>
        <authorList>
            <person name="Wang J."/>
            <person name="Leiva S."/>
            <person name="Huang J."/>
            <person name="Huang Y."/>
        </authorList>
    </citation>
    <scope>NUCLEOTIDE SEQUENCE [LARGE SCALE GENOMIC DNA]</scope>
    <source>
        <strain evidence="4 5">AU-G6</strain>
    </source>
</reference>
<keyword evidence="5" id="KW-1185">Reference proteome</keyword>
<keyword evidence="4" id="KW-0808">Transferase</keyword>
<protein>
    <submittedName>
        <fullName evidence="4">Serine/threonine protein kinase</fullName>
    </submittedName>
</protein>
<dbReference type="Pfam" id="PF00069">
    <property type="entry name" value="Pkinase"/>
    <property type="match status" value="1"/>
</dbReference>
<dbReference type="InterPro" id="IPR058053">
    <property type="entry name" value="RamC_C"/>
</dbReference>
<comment type="caution">
    <text evidence="4">The sequence shown here is derived from an EMBL/GenBank/DDBJ whole genome shotgun (WGS) entry which is preliminary data.</text>
</comment>
<keyword evidence="4" id="KW-0418">Kinase</keyword>
<dbReference type="NCBIfam" id="NF038150">
    <property type="entry name" value="lanthi_synth_IV"/>
    <property type="match status" value="1"/>
</dbReference>
<feature type="binding site" evidence="1">
    <location>
        <position position="794"/>
    </location>
    <ligand>
        <name>Zn(2+)</name>
        <dbReference type="ChEBI" id="CHEBI:29105"/>
    </ligand>
</feature>
<dbReference type="SMART" id="SM01260">
    <property type="entry name" value="LANC_like"/>
    <property type="match status" value="1"/>
</dbReference>
<dbReference type="Gene3D" id="1.50.10.20">
    <property type="match status" value="1"/>
</dbReference>
<proteinExistence type="predicted"/>
<dbReference type="Gene3D" id="1.10.510.10">
    <property type="entry name" value="Transferase(Phosphotransferase) domain 1"/>
    <property type="match status" value="1"/>
</dbReference>
<dbReference type="PANTHER" id="PTHR12736:SF7">
    <property type="entry name" value="LANC-LIKE PROTEIN 3"/>
    <property type="match status" value="1"/>
</dbReference>